<proteinExistence type="inferred from homology"/>
<dbReference type="Pfam" id="PF01842">
    <property type="entry name" value="ACT"/>
    <property type="match status" value="1"/>
</dbReference>
<feature type="domain" description="ACT" evidence="12">
    <location>
        <begin position="298"/>
        <end position="368"/>
    </location>
</feature>
<dbReference type="UniPathway" id="UPA00122">
    <property type="reaction ID" value="UER00961"/>
</dbReference>
<evidence type="ECO:0000259" key="12">
    <source>
        <dbReference type="PROSITE" id="PS51671"/>
    </source>
</evidence>
<dbReference type="PROSITE" id="PS51671">
    <property type="entry name" value="ACT"/>
    <property type="match status" value="1"/>
</dbReference>
<dbReference type="GO" id="GO:0004665">
    <property type="term" value="F:prephenate dehydrogenase (NADP+) activity"/>
    <property type="evidence" value="ECO:0007669"/>
    <property type="project" value="InterPro"/>
</dbReference>
<dbReference type="Pfam" id="PF20463">
    <property type="entry name" value="PDH_C"/>
    <property type="match status" value="1"/>
</dbReference>
<evidence type="ECO:0000256" key="2">
    <source>
        <dbReference type="ARBA" id="ARBA00007964"/>
    </source>
</evidence>
<evidence type="ECO:0000256" key="4">
    <source>
        <dbReference type="ARBA" id="ARBA00016891"/>
    </source>
</evidence>
<evidence type="ECO:0000256" key="9">
    <source>
        <dbReference type="ARBA" id="ARBA00023141"/>
    </source>
</evidence>
<evidence type="ECO:0000256" key="1">
    <source>
        <dbReference type="ARBA" id="ARBA00005067"/>
    </source>
</evidence>
<dbReference type="GO" id="GO:0008977">
    <property type="term" value="F:prephenate dehydrogenase (NAD+) activity"/>
    <property type="evidence" value="ECO:0007669"/>
    <property type="project" value="UniProtKB-EC"/>
</dbReference>
<dbReference type="CDD" id="cd04909">
    <property type="entry name" value="ACT_PDH-BS"/>
    <property type="match status" value="1"/>
</dbReference>
<evidence type="ECO:0000256" key="10">
    <source>
        <dbReference type="ARBA" id="ARBA00049260"/>
    </source>
</evidence>
<dbReference type="FunFam" id="1.10.3660.10:FF:000003">
    <property type="entry name" value="Prephenate dehydrogenase"/>
    <property type="match status" value="1"/>
</dbReference>
<dbReference type="PANTHER" id="PTHR21363:SF0">
    <property type="entry name" value="PREPHENATE DEHYDROGENASE [NADP(+)]"/>
    <property type="match status" value="1"/>
</dbReference>
<evidence type="ECO:0000256" key="7">
    <source>
        <dbReference type="ARBA" id="ARBA00023002"/>
    </source>
</evidence>
<dbReference type="SUPFAM" id="SSF51735">
    <property type="entry name" value="NAD(P)-binding Rossmann-fold domains"/>
    <property type="match status" value="1"/>
</dbReference>
<dbReference type="InterPro" id="IPR036291">
    <property type="entry name" value="NAD(P)-bd_dom_sf"/>
</dbReference>
<dbReference type="PANTHER" id="PTHR21363">
    <property type="entry name" value="PREPHENATE DEHYDROGENASE"/>
    <property type="match status" value="1"/>
</dbReference>
<evidence type="ECO:0000256" key="8">
    <source>
        <dbReference type="ARBA" id="ARBA00023027"/>
    </source>
</evidence>
<dbReference type="FunFam" id="3.40.50.720:FF:000208">
    <property type="entry name" value="Prephenate dehydrogenase"/>
    <property type="match status" value="1"/>
</dbReference>
<keyword evidence="8" id="KW-0520">NAD</keyword>
<dbReference type="InterPro" id="IPR046825">
    <property type="entry name" value="PDH_C"/>
</dbReference>
<dbReference type="InterPro" id="IPR045865">
    <property type="entry name" value="ACT-like_dom_sf"/>
</dbReference>
<comment type="pathway">
    <text evidence="1">Amino-acid biosynthesis; L-tyrosine biosynthesis; (4-hydroxyphenyl)pyruvate from prephenate (NAD(+) route): step 1/1.</text>
</comment>
<dbReference type="Pfam" id="PF02153">
    <property type="entry name" value="PDH_N"/>
    <property type="match status" value="1"/>
</dbReference>
<evidence type="ECO:0000256" key="5">
    <source>
        <dbReference type="ARBA" id="ARBA00022498"/>
    </source>
</evidence>
<evidence type="ECO:0000313" key="13">
    <source>
        <dbReference type="EMBL" id="OOP67456.1"/>
    </source>
</evidence>
<evidence type="ECO:0000313" key="14">
    <source>
        <dbReference type="Proteomes" id="UP000189761"/>
    </source>
</evidence>
<name>A0A8E2ICK5_9BACI</name>
<evidence type="ECO:0000256" key="3">
    <source>
        <dbReference type="ARBA" id="ARBA00012068"/>
    </source>
</evidence>
<evidence type="ECO:0000259" key="11">
    <source>
        <dbReference type="PROSITE" id="PS51176"/>
    </source>
</evidence>
<keyword evidence="5" id="KW-0827">Tyrosine biosynthesis</keyword>
<dbReference type="NCBIfam" id="NF005107">
    <property type="entry name" value="PRK06545.1-5"/>
    <property type="match status" value="1"/>
</dbReference>
<comment type="similarity">
    <text evidence="2">Belongs to the prephenate/arogenate dehydrogenase family.</text>
</comment>
<accession>A0A8E2ICK5</accession>
<gene>
    <name evidence="13" type="ORF">BWZ43_15545</name>
</gene>
<dbReference type="Gene3D" id="1.10.3660.10">
    <property type="entry name" value="6-phosphogluconate dehydrogenase C-terminal like domain"/>
    <property type="match status" value="1"/>
</dbReference>
<dbReference type="GO" id="GO:0006571">
    <property type="term" value="P:tyrosine biosynthetic process"/>
    <property type="evidence" value="ECO:0007669"/>
    <property type="project" value="UniProtKB-UniPathway"/>
</dbReference>
<dbReference type="RefSeq" id="WP_058002366.1">
    <property type="nucleotide sequence ID" value="NZ_CP065424.1"/>
</dbReference>
<reference evidence="13 14" key="1">
    <citation type="submission" date="2017-01" db="EMBL/GenBank/DDBJ databases">
        <title>Draft genome sequence of Bacillus oleronius.</title>
        <authorList>
            <person name="Allam M."/>
        </authorList>
    </citation>
    <scope>NUCLEOTIDE SEQUENCE [LARGE SCALE GENOMIC DNA]</scope>
    <source>
        <strain evidence="13 14">DSM 9356</strain>
    </source>
</reference>
<dbReference type="EMBL" id="MTLA01000192">
    <property type="protein sequence ID" value="OOP67456.1"/>
    <property type="molecule type" value="Genomic_DNA"/>
</dbReference>
<dbReference type="PROSITE" id="PS51176">
    <property type="entry name" value="PDH_ADH"/>
    <property type="match status" value="1"/>
</dbReference>
<organism evidence="13 14">
    <name type="scientific">Heyndrickxia oleronia</name>
    <dbReference type="NCBI Taxonomy" id="38875"/>
    <lineage>
        <taxon>Bacteria</taxon>
        <taxon>Bacillati</taxon>
        <taxon>Bacillota</taxon>
        <taxon>Bacilli</taxon>
        <taxon>Bacillales</taxon>
        <taxon>Bacillaceae</taxon>
        <taxon>Heyndrickxia</taxon>
    </lineage>
</organism>
<dbReference type="InterPro" id="IPR002912">
    <property type="entry name" value="ACT_dom"/>
</dbReference>
<feature type="domain" description="Prephenate/arogenate dehydrogenase" evidence="11">
    <location>
        <begin position="3"/>
        <end position="293"/>
    </location>
</feature>
<dbReference type="InterPro" id="IPR008927">
    <property type="entry name" value="6-PGluconate_DH-like_C_sf"/>
</dbReference>
<sequence length="368" mass="41648">MQQKIFVIGLGLIGGSVALAIKNEHPNTTIIGYDRDEEIANQAKILKVIDDMAESIKQGAVDADFIILSIPIFETEKVMEELALLPLKQSVIITDTGSTKKSIMKKAALFIENGITFIGGHPMAGSHKSGVVAAKRLLFENAFYMLTPPEHTNMTEQVNQLKHLLAGTKSKFIELTADEHDEMTGILSHFPHIIAASLVGHAKKYQEIYPLLQRLAAGGFRDITRIASSNPHMWTDISLRNKDVLLQLMCEWKQEMQKIEQMLIDDEYNKIYQFFANAKSYRDGLPIHTKGVIHSFYDLYVDVPDYPGVISEITGYLAEERISITNIRILETREDIYGVLRISFQTIQDREQAMVCLKNRTNYELFIQ</sequence>
<keyword evidence="9" id="KW-0057">Aromatic amino acid biosynthesis</keyword>
<dbReference type="Gene3D" id="3.40.50.720">
    <property type="entry name" value="NAD(P)-binding Rossmann-like Domain"/>
    <property type="match status" value="1"/>
</dbReference>
<comment type="catalytic activity">
    <reaction evidence="10">
        <text>prephenate + NAD(+) = 3-(4-hydroxyphenyl)pyruvate + CO2 + NADH</text>
        <dbReference type="Rhea" id="RHEA:13869"/>
        <dbReference type="ChEBI" id="CHEBI:16526"/>
        <dbReference type="ChEBI" id="CHEBI:29934"/>
        <dbReference type="ChEBI" id="CHEBI:36242"/>
        <dbReference type="ChEBI" id="CHEBI:57540"/>
        <dbReference type="ChEBI" id="CHEBI:57945"/>
        <dbReference type="EC" id="1.3.1.12"/>
    </reaction>
</comment>
<keyword evidence="7" id="KW-0560">Oxidoreductase</keyword>
<keyword evidence="6" id="KW-0028">Amino-acid biosynthesis</keyword>
<dbReference type="GO" id="GO:0070403">
    <property type="term" value="F:NAD+ binding"/>
    <property type="evidence" value="ECO:0007669"/>
    <property type="project" value="InterPro"/>
</dbReference>
<dbReference type="EC" id="1.3.1.12" evidence="3"/>
<keyword evidence="14" id="KW-1185">Reference proteome</keyword>
<dbReference type="AlphaFoldDB" id="A0A8E2ICK5"/>
<dbReference type="Proteomes" id="UP000189761">
    <property type="component" value="Unassembled WGS sequence"/>
</dbReference>
<dbReference type="InterPro" id="IPR050812">
    <property type="entry name" value="Preph/Arog_dehydrog"/>
</dbReference>
<dbReference type="SUPFAM" id="SSF55021">
    <property type="entry name" value="ACT-like"/>
    <property type="match status" value="1"/>
</dbReference>
<dbReference type="InterPro" id="IPR046826">
    <property type="entry name" value="PDH_N"/>
</dbReference>
<evidence type="ECO:0000256" key="6">
    <source>
        <dbReference type="ARBA" id="ARBA00022605"/>
    </source>
</evidence>
<dbReference type="SUPFAM" id="SSF48179">
    <property type="entry name" value="6-phosphogluconate dehydrogenase C-terminal domain-like"/>
    <property type="match status" value="1"/>
</dbReference>
<protein>
    <recommendedName>
        <fullName evidence="4">Prephenate dehydrogenase</fullName>
        <ecNumber evidence="3">1.3.1.12</ecNumber>
    </recommendedName>
</protein>
<dbReference type="InterPro" id="IPR003099">
    <property type="entry name" value="Prephen_DH"/>
</dbReference>
<comment type="caution">
    <text evidence="13">The sequence shown here is derived from an EMBL/GenBank/DDBJ whole genome shotgun (WGS) entry which is preliminary data.</text>
</comment>